<dbReference type="Proteomes" id="UP000006415">
    <property type="component" value="Unassembled WGS sequence"/>
</dbReference>
<evidence type="ECO:0000313" key="3">
    <source>
        <dbReference type="Proteomes" id="UP000006415"/>
    </source>
</evidence>
<dbReference type="Pfam" id="PF03358">
    <property type="entry name" value="FMN_red"/>
    <property type="match status" value="1"/>
</dbReference>
<name>J0DEG7_9BIFI</name>
<dbReference type="OrthoDB" id="1643408at2"/>
<dbReference type="HOGENOM" id="CLU_2668961_0_0_11"/>
<accession>J0DEG7</accession>
<sequence>MKVLLVNGSPHQKGCTYTALCEVSDALNNNGVDTDVFWIGKKALSGCIAAYRYGCVAGWLVGFVPGCAVMEFCVG</sequence>
<reference evidence="2 3" key="1">
    <citation type="submission" date="2012-01" db="EMBL/GenBank/DDBJ databases">
        <title>The Genome Sequence of Scardovia wiggsiae F0424.</title>
        <authorList>
            <consortium name="The Broad Institute Genome Sequencing Platform"/>
            <person name="Earl A."/>
            <person name="Ward D."/>
            <person name="Feldgarden M."/>
            <person name="Gevers D."/>
            <person name="Izard J."/>
            <person name="Ganesan A."/>
            <person name="Baranova O.V."/>
            <person name="Blanton J.M."/>
            <person name="Tanner A.C."/>
            <person name="Mathney J."/>
            <person name="Dewhirst F.E."/>
            <person name="Young S.K."/>
            <person name="Zeng Q."/>
            <person name="Gargeya S."/>
            <person name="Fitzgerald M."/>
            <person name="Haas B."/>
            <person name="Abouelleil A."/>
            <person name="Alvarado L."/>
            <person name="Arachchi H.M."/>
            <person name="Berlin A."/>
            <person name="Chapman S.B."/>
            <person name="Gearin G."/>
            <person name="Goldberg J."/>
            <person name="Griggs A."/>
            <person name="Gujja S."/>
            <person name="Hansen M."/>
            <person name="Heiman D."/>
            <person name="Howarth C."/>
            <person name="Larimer J."/>
            <person name="Lui A."/>
            <person name="MacDonald P.J.P."/>
            <person name="McCowen C."/>
            <person name="Montmayeur A."/>
            <person name="Murphy C."/>
            <person name="Neiman D."/>
            <person name="Pearson M."/>
            <person name="Priest M."/>
            <person name="Roberts A."/>
            <person name="Saif S."/>
            <person name="Shea T."/>
            <person name="Sisk P."/>
            <person name="Stolte C."/>
            <person name="Sykes S."/>
            <person name="Wortman J."/>
            <person name="Nusbaum C."/>
            <person name="Birren B."/>
        </authorList>
    </citation>
    <scope>NUCLEOTIDE SEQUENCE [LARGE SCALE GENOMIC DNA]</scope>
    <source>
        <strain evidence="2 3">F0424</strain>
    </source>
</reference>
<dbReference type="EMBL" id="AGZS01000006">
    <property type="protein sequence ID" value="EJD64678.1"/>
    <property type="molecule type" value="Genomic_DNA"/>
</dbReference>
<gene>
    <name evidence="2" type="ORF">HMPREF9156_01173</name>
</gene>
<dbReference type="RefSeq" id="WP_007148236.1">
    <property type="nucleotide sequence ID" value="NZ_AKCI01000001.1"/>
</dbReference>
<evidence type="ECO:0000313" key="2">
    <source>
        <dbReference type="EMBL" id="EJD64678.1"/>
    </source>
</evidence>
<dbReference type="eggNOG" id="COG0655">
    <property type="taxonomic scope" value="Bacteria"/>
</dbReference>
<dbReference type="AlphaFoldDB" id="J0DEG7"/>
<dbReference type="STRING" id="857290.HMPREF9156_01173"/>
<dbReference type="Gene3D" id="3.40.50.360">
    <property type="match status" value="1"/>
</dbReference>
<dbReference type="SUPFAM" id="SSF52218">
    <property type="entry name" value="Flavoproteins"/>
    <property type="match status" value="1"/>
</dbReference>
<feature type="domain" description="NADPH-dependent FMN reductase-like" evidence="1">
    <location>
        <begin position="1"/>
        <end position="48"/>
    </location>
</feature>
<comment type="caution">
    <text evidence="2">The sequence shown here is derived from an EMBL/GenBank/DDBJ whole genome shotgun (WGS) entry which is preliminary data.</text>
</comment>
<evidence type="ECO:0000259" key="1">
    <source>
        <dbReference type="Pfam" id="PF03358"/>
    </source>
</evidence>
<dbReference type="InterPro" id="IPR029039">
    <property type="entry name" value="Flavoprotein-like_sf"/>
</dbReference>
<proteinExistence type="predicted"/>
<dbReference type="InterPro" id="IPR005025">
    <property type="entry name" value="FMN_Rdtase-like_dom"/>
</dbReference>
<protein>
    <recommendedName>
        <fullName evidence="1">NADPH-dependent FMN reductase-like domain-containing protein</fullName>
    </recommendedName>
</protein>
<dbReference type="GO" id="GO:0016491">
    <property type="term" value="F:oxidoreductase activity"/>
    <property type="evidence" value="ECO:0007669"/>
    <property type="project" value="InterPro"/>
</dbReference>
<organism evidence="2 3">
    <name type="scientific">Scardovia wiggsiae F0424</name>
    <dbReference type="NCBI Taxonomy" id="857290"/>
    <lineage>
        <taxon>Bacteria</taxon>
        <taxon>Bacillati</taxon>
        <taxon>Actinomycetota</taxon>
        <taxon>Actinomycetes</taxon>
        <taxon>Bifidobacteriales</taxon>
        <taxon>Bifidobacteriaceae</taxon>
        <taxon>Scardovia</taxon>
    </lineage>
</organism>
<keyword evidence="3" id="KW-1185">Reference proteome</keyword>